<keyword evidence="1" id="KW-0479">Metal-binding</keyword>
<dbReference type="InterPro" id="IPR013083">
    <property type="entry name" value="Znf_RING/FYVE/PHD"/>
</dbReference>
<dbReference type="SUPFAM" id="SSF49599">
    <property type="entry name" value="TRAF domain-like"/>
    <property type="match status" value="1"/>
</dbReference>
<dbReference type="EMBL" id="CAKOFQ010006704">
    <property type="protein sequence ID" value="CAH1962899.1"/>
    <property type="molecule type" value="Genomic_DNA"/>
</dbReference>
<dbReference type="GO" id="GO:0061630">
    <property type="term" value="F:ubiquitin protein ligase activity"/>
    <property type="evidence" value="ECO:0007669"/>
    <property type="project" value="TreeGrafter"/>
</dbReference>
<keyword evidence="2" id="KW-0863">Zinc-finger</keyword>
<dbReference type="InterPro" id="IPR049548">
    <property type="entry name" value="Sina-like_RING"/>
</dbReference>
<feature type="compositionally biased region" description="Basic and acidic residues" evidence="4">
    <location>
        <begin position="352"/>
        <end position="365"/>
    </location>
</feature>
<reference evidence="6" key="1">
    <citation type="submission" date="2022-03" db="EMBL/GenBank/DDBJ databases">
        <authorList>
            <person name="Sayadi A."/>
        </authorList>
    </citation>
    <scope>NUCLEOTIDE SEQUENCE</scope>
</reference>
<evidence type="ECO:0000256" key="2">
    <source>
        <dbReference type="ARBA" id="ARBA00022771"/>
    </source>
</evidence>
<dbReference type="GO" id="GO:0005737">
    <property type="term" value="C:cytoplasm"/>
    <property type="evidence" value="ECO:0007669"/>
    <property type="project" value="TreeGrafter"/>
</dbReference>
<comment type="caution">
    <text evidence="6">The sequence shown here is derived from an EMBL/GenBank/DDBJ whole genome shotgun (WGS) entry which is preliminary data.</text>
</comment>
<dbReference type="InterPro" id="IPR004162">
    <property type="entry name" value="SINA-like_animal"/>
</dbReference>
<evidence type="ECO:0000256" key="1">
    <source>
        <dbReference type="ARBA" id="ARBA00022723"/>
    </source>
</evidence>
<dbReference type="GO" id="GO:0008270">
    <property type="term" value="F:zinc ion binding"/>
    <property type="evidence" value="ECO:0007669"/>
    <property type="project" value="UniProtKB-KW"/>
</dbReference>
<sequence>MMDGMFTPPDSVTETLKCSLCDCYLSVTPIALISDDGSQYKCGRCSAVKTVINTRATIYESVAKLMVFPCIYKGCEKKIPFVDVKDHEKICEQRTTICPKSGCTDSIKILKMGQHFKEKHNDAFHTSYFNIKNAYAYYNIDVLEKDGKSFIGFFDFDEANFGLSVLSTDPTDNHLQYEVKIKSDKCNFTITISNQNVISFSEREHCFKCASGNCKAKFHPYRDNRKDISRRMTTRINRDSIKKMFGTGSLTYAISVDEKVEDKLKEEKVKDENKIEMRDALIRKAKKIFLQLLECPLCKSYMSPPIWQCLTGHTICNNCKPKQELCSTCNEKIENTRNYTLEELSKKVELPSENEKKFSFKRSSEEAEVNGSPAPKVHKK</sequence>
<keyword evidence="7" id="KW-1185">Reference proteome</keyword>
<gene>
    <name evidence="6" type="ORF">ACAOBT_LOCUS4906</name>
</gene>
<dbReference type="PANTHER" id="PTHR45877">
    <property type="entry name" value="E3 UBIQUITIN-PROTEIN LIGASE SIAH2"/>
    <property type="match status" value="1"/>
</dbReference>
<dbReference type="PANTHER" id="PTHR45877:SF2">
    <property type="entry name" value="E3 UBIQUITIN-PROTEIN LIGASE SINA-RELATED"/>
    <property type="match status" value="1"/>
</dbReference>
<accession>A0A9P0K3H2</accession>
<dbReference type="Gene3D" id="3.30.40.10">
    <property type="entry name" value="Zinc/RING finger domain, C3HC4 (zinc finger)"/>
    <property type="match status" value="1"/>
</dbReference>
<organism evidence="6 7">
    <name type="scientific">Acanthoscelides obtectus</name>
    <name type="common">Bean weevil</name>
    <name type="synonym">Bruchus obtectus</name>
    <dbReference type="NCBI Taxonomy" id="200917"/>
    <lineage>
        <taxon>Eukaryota</taxon>
        <taxon>Metazoa</taxon>
        <taxon>Ecdysozoa</taxon>
        <taxon>Arthropoda</taxon>
        <taxon>Hexapoda</taxon>
        <taxon>Insecta</taxon>
        <taxon>Pterygota</taxon>
        <taxon>Neoptera</taxon>
        <taxon>Endopterygota</taxon>
        <taxon>Coleoptera</taxon>
        <taxon>Polyphaga</taxon>
        <taxon>Cucujiformia</taxon>
        <taxon>Chrysomeloidea</taxon>
        <taxon>Chrysomelidae</taxon>
        <taxon>Bruchinae</taxon>
        <taxon>Bruchini</taxon>
        <taxon>Acanthoscelides</taxon>
    </lineage>
</organism>
<feature type="domain" description="E3 ubiquitin-protein ligase Sina-like RING finger" evidence="5">
    <location>
        <begin position="295"/>
        <end position="329"/>
    </location>
</feature>
<dbReference type="AlphaFoldDB" id="A0A9P0K3H2"/>
<keyword evidence="3" id="KW-0862">Zinc</keyword>
<proteinExistence type="predicted"/>
<evidence type="ECO:0000313" key="7">
    <source>
        <dbReference type="Proteomes" id="UP001152888"/>
    </source>
</evidence>
<dbReference type="Proteomes" id="UP001152888">
    <property type="component" value="Unassembled WGS sequence"/>
</dbReference>
<dbReference type="GO" id="GO:0031624">
    <property type="term" value="F:ubiquitin conjugating enzyme binding"/>
    <property type="evidence" value="ECO:0007669"/>
    <property type="project" value="TreeGrafter"/>
</dbReference>
<evidence type="ECO:0000259" key="5">
    <source>
        <dbReference type="Pfam" id="PF21362"/>
    </source>
</evidence>
<dbReference type="OrthoDB" id="6677380at2759"/>
<evidence type="ECO:0000256" key="3">
    <source>
        <dbReference type="ARBA" id="ARBA00022833"/>
    </source>
</evidence>
<evidence type="ECO:0000313" key="6">
    <source>
        <dbReference type="EMBL" id="CAH1962899.1"/>
    </source>
</evidence>
<dbReference type="GO" id="GO:0043161">
    <property type="term" value="P:proteasome-mediated ubiquitin-dependent protein catabolic process"/>
    <property type="evidence" value="ECO:0007669"/>
    <property type="project" value="TreeGrafter"/>
</dbReference>
<name>A0A9P0K3H2_ACAOB</name>
<feature type="region of interest" description="Disordered" evidence="4">
    <location>
        <begin position="352"/>
        <end position="380"/>
    </location>
</feature>
<evidence type="ECO:0000256" key="4">
    <source>
        <dbReference type="SAM" id="MobiDB-lite"/>
    </source>
</evidence>
<dbReference type="Pfam" id="PF21362">
    <property type="entry name" value="Sina_RING"/>
    <property type="match status" value="1"/>
</dbReference>
<protein>
    <recommendedName>
        <fullName evidence="5">E3 ubiquitin-protein ligase Sina-like RING finger domain-containing protein</fullName>
    </recommendedName>
</protein>